<keyword evidence="2" id="KW-0229">DNA integration</keyword>
<dbReference type="PANTHER" id="PTHR30629">
    <property type="entry name" value="PROPHAGE INTEGRASE"/>
    <property type="match status" value="1"/>
</dbReference>
<comment type="caution">
    <text evidence="6">The sequence shown here is derived from an EMBL/GenBank/DDBJ whole genome shotgun (WGS) entry which is preliminary data.</text>
</comment>
<evidence type="ECO:0000259" key="5">
    <source>
        <dbReference type="PROSITE" id="PS51898"/>
    </source>
</evidence>
<dbReference type="SUPFAM" id="SSF56349">
    <property type="entry name" value="DNA breaking-rejoining enzymes"/>
    <property type="match status" value="1"/>
</dbReference>
<gene>
    <name evidence="6" type="ORF">RO21_11320</name>
</gene>
<sequence length="401" mass="46422">MAKFVKPLTETRIKNLKPKATPYGDGNNLFLHVYNAEKKTFIFWYVHPITKKRTKRKIGEYPYLSLEDAREKARAFNKLISQGLDPFEYLARQAEMQARQEINLLEFAPKWRDLKLAKGENKPATMAREYRRLENHLFPIFGHCPINQITKIAVIDAFFEMYATKGDTVEKVIGRFVEIMDYAVEFGIIEANPLSTIQKTFKRKKDKPNPTINAKDLPALFKRLNLANNFITSKLLVEWQMLTMLRSKEAVSIEWAEIDWHKKLLVIPAEKMKGTLKNPRPHTVPLSTQALALLKEMKKHNGHRRHVFANRLKPDEPCNSQTANSVLKRNGYHGILTAHGLRAMARTYLADQGIDFQVAEACLAHLVGGDVSRRYNYSDYLELRRQAMQMWGDYVEQCKKS</sequence>
<keyword evidence="7" id="KW-1185">Reference proteome</keyword>
<evidence type="ECO:0000256" key="3">
    <source>
        <dbReference type="ARBA" id="ARBA00023125"/>
    </source>
</evidence>
<dbReference type="PATRIC" id="fig|67855.3.peg.2554"/>
<proteinExistence type="inferred from homology"/>
<protein>
    <recommendedName>
        <fullName evidence="5">Tyr recombinase domain-containing protein</fullName>
    </recommendedName>
</protein>
<name>A0A0J5P1W6_9PAST</name>
<evidence type="ECO:0000313" key="7">
    <source>
        <dbReference type="Proteomes" id="UP000036270"/>
    </source>
</evidence>
<dbReference type="InterPro" id="IPR053876">
    <property type="entry name" value="Phage_int_M"/>
</dbReference>
<dbReference type="Gene3D" id="3.30.160.390">
    <property type="entry name" value="Integrase, DNA-binding domain"/>
    <property type="match status" value="1"/>
</dbReference>
<dbReference type="InterPro" id="IPR038488">
    <property type="entry name" value="Integrase_DNA-bd_sf"/>
</dbReference>
<dbReference type="InterPro" id="IPR013762">
    <property type="entry name" value="Integrase-like_cat_sf"/>
</dbReference>
<reference evidence="6 7" key="1">
    <citation type="submission" date="2014-12" db="EMBL/GenBank/DDBJ databases">
        <title>Reclassification of Actinobacillus muris as Muribacter muris.</title>
        <authorList>
            <person name="Christensen H."/>
            <person name="Nicklas W."/>
            <person name="Bisgaard M."/>
        </authorList>
    </citation>
    <scope>NUCLEOTIDE SEQUENCE [LARGE SCALE GENOMIC DNA]</scope>
    <source>
        <strain evidence="6 7">Ackerman80-443D</strain>
    </source>
</reference>
<dbReference type="InterPro" id="IPR010998">
    <property type="entry name" value="Integrase_recombinase_N"/>
</dbReference>
<dbReference type="Pfam" id="PF13356">
    <property type="entry name" value="Arm-DNA-bind_3"/>
    <property type="match status" value="1"/>
</dbReference>
<feature type="domain" description="Tyr recombinase" evidence="5">
    <location>
        <begin position="207"/>
        <end position="388"/>
    </location>
</feature>
<dbReference type="InterPro" id="IPR002104">
    <property type="entry name" value="Integrase_catalytic"/>
</dbReference>
<accession>A0A0J5P1W6</accession>
<dbReference type="GO" id="GO:0006310">
    <property type="term" value="P:DNA recombination"/>
    <property type="evidence" value="ECO:0007669"/>
    <property type="project" value="UniProtKB-KW"/>
</dbReference>
<keyword evidence="4" id="KW-0233">DNA recombination</keyword>
<evidence type="ECO:0000313" key="6">
    <source>
        <dbReference type="EMBL" id="KMK50523.1"/>
    </source>
</evidence>
<dbReference type="GO" id="GO:0003677">
    <property type="term" value="F:DNA binding"/>
    <property type="evidence" value="ECO:0007669"/>
    <property type="project" value="UniProtKB-KW"/>
</dbReference>
<dbReference type="InterPro" id="IPR025166">
    <property type="entry name" value="Integrase_DNA_bind_dom"/>
</dbReference>
<dbReference type="Gene3D" id="1.10.443.10">
    <property type="entry name" value="Intergrase catalytic core"/>
    <property type="match status" value="1"/>
</dbReference>
<dbReference type="Pfam" id="PF22022">
    <property type="entry name" value="Phage_int_M"/>
    <property type="match status" value="1"/>
</dbReference>
<dbReference type="Proteomes" id="UP000036270">
    <property type="component" value="Unassembled WGS sequence"/>
</dbReference>
<dbReference type="PROSITE" id="PS51898">
    <property type="entry name" value="TYR_RECOMBINASE"/>
    <property type="match status" value="1"/>
</dbReference>
<dbReference type="Pfam" id="PF00589">
    <property type="entry name" value="Phage_integrase"/>
    <property type="match status" value="1"/>
</dbReference>
<organism evidence="6 7">
    <name type="scientific">Muribacter muris</name>
    <dbReference type="NCBI Taxonomy" id="67855"/>
    <lineage>
        <taxon>Bacteria</taxon>
        <taxon>Pseudomonadati</taxon>
        <taxon>Pseudomonadota</taxon>
        <taxon>Gammaproteobacteria</taxon>
        <taxon>Pasteurellales</taxon>
        <taxon>Pasteurellaceae</taxon>
        <taxon>Muribacter</taxon>
    </lineage>
</organism>
<keyword evidence="3" id="KW-0238">DNA-binding</keyword>
<evidence type="ECO:0000256" key="2">
    <source>
        <dbReference type="ARBA" id="ARBA00022908"/>
    </source>
</evidence>
<comment type="similarity">
    <text evidence="1">Belongs to the 'phage' integrase family.</text>
</comment>
<dbReference type="Gene3D" id="1.10.150.130">
    <property type="match status" value="1"/>
</dbReference>
<dbReference type="AlphaFoldDB" id="A0A0J5P1W6"/>
<evidence type="ECO:0000256" key="1">
    <source>
        <dbReference type="ARBA" id="ARBA00008857"/>
    </source>
</evidence>
<dbReference type="RefSeq" id="WP_047977888.1">
    <property type="nucleotide sequence ID" value="NZ_JWIZ01000094.1"/>
</dbReference>
<dbReference type="InterPro" id="IPR050808">
    <property type="entry name" value="Phage_Integrase"/>
</dbReference>
<dbReference type="EMBL" id="JWIZ01000094">
    <property type="protein sequence ID" value="KMK50523.1"/>
    <property type="molecule type" value="Genomic_DNA"/>
</dbReference>
<dbReference type="GO" id="GO:0015074">
    <property type="term" value="P:DNA integration"/>
    <property type="evidence" value="ECO:0007669"/>
    <property type="project" value="UniProtKB-KW"/>
</dbReference>
<dbReference type="PANTHER" id="PTHR30629:SF6">
    <property type="entry name" value="PROPHAGE INTEGRASE INTA-RELATED"/>
    <property type="match status" value="1"/>
</dbReference>
<dbReference type="CDD" id="cd00801">
    <property type="entry name" value="INT_P4_C"/>
    <property type="match status" value="1"/>
</dbReference>
<evidence type="ECO:0000256" key="4">
    <source>
        <dbReference type="ARBA" id="ARBA00023172"/>
    </source>
</evidence>
<dbReference type="InterPro" id="IPR011010">
    <property type="entry name" value="DNA_brk_join_enz"/>
</dbReference>